<dbReference type="InterPro" id="IPR010978">
    <property type="entry name" value="tRNA-bd_arm"/>
</dbReference>
<dbReference type="InterPro" id="IPR045864">
    <property type="entry name" value="aa-tRNA-synth_II/BPL/LPL"/>
</dbReference>
<dbReference type="Pfam" id="PF02403">
    <property type="entry name" value="Seryl_tRNA_N"/>
    <property type="match status" value="1"/>
</dbReference>
<evidence type="ECO:0000256" key="6">
    <source>
        <dbReference type="ARBA" id="ARBA00023146"/>
    </source>
</evidence>
<dbReference type="EC" id="6.1.1.11" evidence="1"/>
<dbReference type="GO" id="GO:0004828">
    <property type="term" value="F:serine-tRNA ligase activity"/>
    <property type="evidence" value="ECO:0007669"/>
    <property type="project" value="UniProtKB-EC"/>
</dbReference>
<dbReference type="Gene3D" id="1.10.287.40">
    <property type="entry name" value="Serine-tRNA synthetase, tRNA binding domain"/>
    <property type="match status" value="1"/>
</dbReference>
<dbReference type="GO" id="GO:0006434">
    <property type="term" value="P:seryl-tRNA aminoacylation"/>
    <property type="evidence" value="ECO:0007669"/>
    <property type="project" value="InterPro"/>
</dbReference>
<dbReference type="SUPFAM" id="SSF46589">
    <property type="entry name" value="tRNA-binding arm"/>
    <property type="match status" value="1"/>
</dbReference>
<evidence type="ECO:0000313" key="12">
    <source>
        <dbReference type="EMBL" id="CAD8585571.1"/>
    </source>
</evidence>
<evidence type="ECO:0000256" key="8">
    <source>
        <dbReference type="PIRSR" id="PIRSR001529-1"/>
    </source>
</evidence>
<dbReference type="Gene3D" id="3.30.930.10">
    <property type="entry name" value="Bira Bifunctional Protein, Domain 2"/>
    <property type="match status" value="1"/>
</dbReference>
<dbReference type="PANTHER" id="PTHR11778">
    <property type="entry name" value="SERYL-TRNA SYNTHETASE"/>
    <property type="match status" value="1"/>
</dbReference>
<evidence type="ECO:0000256" key="5">
    <source>
        <dbReference type="ARBA" id="ARBA00022917"/>
    </source>
</evidence>
<keyword evidence="2" id="KW-0436">Ligase</keyword>
<evidence type="ECO:0000256" key="3">
    <source>
        <dbReference type="ARBA" id="ARBA00022741"/>
    </source>
</evidence>
<evidence type="ECO:0000256" key="9">
    <source>
        <dbReference type="PIRSR" id="PIRSR001529-2"/>
    </source>
</evidence>
<keyword evidence="5" id="KW-0648">Protein biosynthesis</keyword>
<dbReference type="Pfam" id="PF00587">
    <property type="entry name" value="tRNA-synt_2b"/>
    <property type="match status" value="1"/>
</dbReference>
<evidence type="ECO:0000256" key="1">
    <source>
        <dbReference type="ARBA" id="ARBA00012840"/>
    </source>
</evidence>
<evidence type="ECO:0000256" key="10">
    <source>
        <dbReference type="SAM" id="Coils"/>
    </source>
</evidence>
<feature type="binding site" evidence="9">
    <location>
        <begin position="343"/>
        <end position="345"/>
    </location>
    <ligand>
        <name>ATP</name>
        <dbReference type="ChEBI" id="CHEBI:30616"/>
    </ligand>
</feature>
<accession>A0A7S0KLP7</accession>
<dbReference type="SUPFAM" id="SSF55681">
    <property type="entry name" value="Class II aaRS and biotin synthetases"/>
    <property type="match status" value="1"/>
</dbReference>
<feature type="binding site" evidence="8">
    <location>
        <position position="366"/>
    </location>
    <ligand>
        <name>L-serine</name>
        <dbReference type="ChEBI" id="CHEBI:33384"/>
    </ligand>
</feature>
<dbReference type="PIRSF" id="PIRSF001529">
    <property type="entry name" value="Ser-tRNA-synth_IIa"/>
    <property type="match status" value="1"/>
</dbReference>
<protein>
    <recommendedName>
        <fullName evidence="1">serine--tRNA ligase</fullName>
        <ecNumber evidence="1">6.1.1.11</ecNumber>
    </recommendedName>
    <alternativeName>
        <fullName evidence="7">Seryl-tRNA synthetase</fullName>
    </alternativeName>
</protein>
<dbReference type="PRINTS" id="PR00981">
    <property type="entry name" value="TRNASYNTHSER"/>
</dbReference>
<feature type="binding site" evidence="8">
    <location>
        <position position="312"/>
    </location>
    <ligand>
        <name>L-serine</name>
        <dbReference type="ChEBI" id="CHEBI:33384"/>
    </ligand>
</feature>
<dbReference type="FunFam" id="3.30.930.10:FF:000055">
    <property type="entry name" value="Serine--tRNA ligase"/>
    <property type="match status" value="1"/>
</dbReference>
<dbReference type="InterPro" id="IPR006195">
    <property type="entry name" value="aa-tRNA-synth_II"/>
</dbReference>
<gene>
    <name evidence="12" type="ORF">OMED0929_LOCUS5510</name>
</gene>
<evidence type="ECO:0000256" key="2">
    <source>
        <dbReference type="ARBA" id="ARBA00022598"/>
    </source>
</evidence>
<feature type="binding site" evidence="8">
    <location>
        <position position="343"/>
    </location>
    <ligand>
        <name>L-serine</name>
        <dbReference type="ChEBI" id="CHEBI:33384"/>
    </ligand>
</feature>
<keyword evidence="4 9" id="KW-0067">ATP-binding</keyword>
<dbReference type="GO" id="GO:0005737">
    <property type="term" value="C:cytoplasm"/>
    <property type="evidence" value="ECO:0007669"/>
    <property type="project" value="UniProtKB-ARBA"/>
</dbReference>
<keyword evidence="10" id="KW-0175">Coiled coil</keyword>
<organism evidence="12">
    <name type="scientific">Ostreococcus mediterraneus</name>
    <dbReference type="NCBI Taxonomy" id="1486918"/>
    <lineage>
        <taxon>Eukaryota</taxon>
        <taxon>Viridiplantae</taxon>
        <taxon>Chlorophyta</taxon>
        <taxon>Mamiellophyceae</taxon>
        <taxon>Mamiellales</taxon>
        <taxon>Bathycoccaceae</taxon>
        <taxon>Ostreococcus</taxon>
    </lineage>
</organism>
<dbReference type="InterPro" id="IPR033729">
    <property type="entry name" value="SerRS_core"/>
</dbReference>
<feature type="site" description="Important for serine binding" evidence="8">
    <location>
        <position position="470"/>
    </location>
</feature>
<feature type="domain" description="Aminoacyl-transfer RNA synthetases class-II family profile" evidence="11">
    <location>
        <begin position="220"/>
        <end position="495"/>
    </location>
</feature>
<reference evidence="12" key="1">
    <citation type="submission" date="2021-01" db="EMBL/GenBank/DDBJ databases">
        <authorList>
            <person name="Corre E."/>
            <person name="Pelletier E."/>
            <person name="Niang G."/>
            <person name="Scheremetjew M."/>
            <person name="Finn R."/>
            <person name="Kale V."/>
            <person name="Holt S."/>
            <person name="Cochrane G."/>
            <person name="Meng A."/>
            <person name="Brown T."/>
            <person name="Cohen L."/>
        </authorList>
    </citation>
    <scope>NUCLEOTIDE SEQUENCE</scope>
    <source>
        <strain evidence="12">Clade-D-RCC2572</strain>
    </source>
</reference>
<keyword evidence="6" id="KW-0030">Aminoacyl-tRNA synthetase</keyword>
<name>A0A7S0KLP7_9CHLO</name>
<feature type="coiled-coil region" evidence="10">
    <location>
        <begin position="151"/>
        <end position="185"/>
    </location>
</feature>
<dbReference type="EMBL" id="HBEW01006528">
    <property type="protein sequence ID" value="CAD8585571.1"/>
    <property type="molecule type" value="Transcribed_RNA"/>
</dbReference>
<evidence type="ECO:0000256" key="4">
    <source>
        <dbReference type="ARBA" id="ARBA00022840"/>
    </source>
</evidence>
<dbReference type="PROSITE" id="PS50862">
    <property type="entry name" value="AA_TRNA_LIGASE_II"/>
    <property type="match status" value="1"/>
</dbReference>
<dbReference type="GO" id="GO:0005524">
    <property type="term" value="F:ATP binding"/>
    <property type="evidence" value="ECO:0007669"/>
    <property type="project" value="UniProtKB-KW"/>
</dbReference>
<feature type="binding site" evidence="9">
    <location>
        <begin position="430"/>
        <end position="433"/>
    </location>
    <ligand>
        <name>ATP</name>
        <dbReference type="ChEBI" id="CHEBI:30616"/>
    </ligand>
</feature>
<dbReference type="InterPro" id="IPR002314">
    <property type="entry name" value="aa-tRNA-synt_IIb"/>
</dbReference>
<sequence length="512" mass="56199">MHRALVVARPVRACARVAAFARGAPLAAHRGFGTPPASFPAYVVNGANARRRMYAHASAAAAQAPASSSTGANDGTKPQLAWKAAIDFKYVRDNAEAVQRNATVRKVDVNVSEIVSKYEALNALNFACDEIREKRNLNAKSMKGKMEKETRDALVAEGKELKDKLAALEVDLAALEAELQIMAQKLPNLTHPDVPEGSEENTVTRATVGAQRDFTFPVQNHVDIGEKLGMFDFETGSKVSGSRFVYLTGAGAMLELALINWAFAKVMSKGFKPMMVPDMVRSSVVEKCGFQPRAENTQVYSIENSDLCMAGTAELLLGGVYMDEVVDEAKLPIKMAAFSHCFRTEAGAAGAQTRGMYRLHQFSKVEMFVIATPEQSDALHEELIGIETEMFEELGFHFKVLDMPTEDLGAPAYRKYDVEAWMPALERYGEISSASNCTDYQARRLNIKYRPNAVDGKKQPLVHCHTLNATACAIPRMIVTILENFQQEDGSVIIPEVLRPYLGGVDVLRPEV</sequence>
<keyword evidence="3" id="KW-0547">Nucleotide-binding</keyword>
<dbReference type="InterPro" id="IPR042103">
    <property type="entry name" value="SerRS_1_N_sf"/>
</dbReference>
<proteinExistence type="predicted"/>
<feature type="binding site" evidence="8">
    <location>
        <position position="468"/>
    </location>
    <ligand>
        <name>L-serine</name>
        <dbReference type="ChEBI" id="CHEBI:33384"/>
    </ligand>
</feature>
<dbReference type="NCBIfam" id="TIGR00414">
    <property type="entry name" value="serS"/>
    <property type="match status" value="1"/>
</dbReference>
<evidence type="ECO:0000259" key="11">
    <source>
        <dbReference type="PROSITE" id="PS50862"/>
    </source>
</evidence>
<dbReference type="CDD" id="cd00770">
    <property type="entry name" value="SerRS_core"/>
    <property type="match status" value="1"/>
</dbReference>
<dbReference type="InterPro" id="IPR015866">
    <property type="entry name" value="Ser-tRNA-synth_1_N"/>
</dbReference>
<dbReference type="AlphaFoldDB" id="A0A7S0KLP7"/>
<dbReference type="InterPro" id="IPR002317">
    <property type="entry name" value="Ser-tRNA-ligase_type_1"/>
</dbReference>
<evidence type="ECO:0000256" key="7">
    <source>
        <dbReference type="ARBA" id="ARBA00031113"/>
    </source>
</evidence>